<evidence type="ECO:0000313" key="4">
    <source>
        <dbReference type="Proteomes" id="UP000214365"/>
    </source>
</evidence>
<name>A0A225AK38_TALAT</name>
<accession>A0A225AK38</accession>
<evidence type="ECO:0000256" key="1">
    <source>
        <dbReference type="SAM" id="MobiDB-lite"/>
    </source>
</evidence>
<feature type="compositionally biased region" description="Low complexity" evidence="1">
    <location>
        <begin position="123"/>
        <end position="136"/>
    </location>
</feature>
<dbReference type="InterPro" id="IPR025451">
    <property type="entry name" value="DUF4211"/>
</dbReference>
<comment type="caution">
    <text evidence="3">The sequence shown here is derived from an EMBL/GenBank/DDBJ whole genome shotgun (WGS) entry which is preliminary data.</text>
</comment>
<dbReference type="OrthoDB" id="21499at2759"/>
<dbReference type="GeneID" id="31008697"/>
<dbReference type="PANTHER" id="PTHR14689">
    <property type="entry name" value="PHORBOL-ESTER_DAG-TYPE DOMAIN-CONTAINING PROTEIN"/>
    <property type="match status" value="1"/>
</dbReference>
<protein>
    <recommendedName>
        <fullName evidence="2">DUF4211 domain-containing protein</fullName>
    </recommendedName>
</protein>
<dbReference type="Pfam" id="PF13926">
    <property type="entry name" value="DUF4211"/>
    <property type="match status" value="1"/>
</dbReference>
<reference evidence="3 4" key="1">
    <citation type="submission" date="2015-06" db="EMBL/GenBank/DDBJ databases">
        <title>Talaromyces atroroseus IBT 11181 draft genome.</title>
        <authorList>
            <person name="Rasmussen K.B."/>
            <person name="Rasmussen S."/>
            <person name="Petersen B."/>
            <person name="Sicheritz-Ponten T."/>
            <person name="Mortensen U.H."/>
            <person name="Thrane U."/>
        </authorList>
    </citation>
    <scope>NUCLEOTIDE SEQUENCE [LARGE SCALE GENOMIC DNA]</scope>
    <source>
        <strain evidence="3 4">IBT 11181</strain>
    </source>
</reference>
<evidence type="ECO:0000313" key="3">
    <source>
        <dbReference type="EMBL" id="OKL55889.1"/>
    </source>
</evidence>
<dbReference type="AlphaFoldDB" id="A0A225AK38"/>
<dbReference type="EMBL" id="LFMY01000017">
    <property type="protein sequence ID" value="OKL55889.1"/>
    <property type="molecule type" value="Genomic_DNA"/>
</dbReference>
<dbReference type="STRING" id="1441469.A0A225AK38"/>
<feature type="compositionally biased region" description="Acidic residues" evidence="1">
    <location>
        <begin position="318"/>
        <end position="333"/>
    </location>
</feature>
<feature type="region of interest" description="Disordered" evidence="1">
    <location>
        <begin position="1"/>
        <end position="287"/>
    </location>
</feature>
<dbReference type="RefSeq" id="XP_020116010.1">
    <property type="nucleotide sequence ID" value="XM_020263837.1"/>
</dbReference>
<feature type="compositionally biased region" description="Acidic residues" evidence="1">
    <location>
        <begin position="213"/>
        <end position="224"/>
    </location>
</feature>
<feature type="compositionally biased region" description="Basic and acidic residues" evidence="1">
    <location>
        <begin position="526"/>
        <end position="538"/>
    </location>
</feature>
<dbReference type="Proteomes" id="UP000214365">
    <property type="component" value="Unassembled WGS sequence"/>
</dbReference>
<organism evidence="3 4">
    <name type="scientific">Talaromyces atroroseus</name>
    <dbReference type="NCBI Taxonomy" id="1441469"/>
    <lineage>
        <taxon>Eukaryota</taxon>
        <taxon>Fungi</taxon>
        <taxon>Dikarya</taxon>
        <taxon>Ascomycota</taxon>
        <taxon>Pezizomycotina</taxon>
        <taxon>Eurotiomycetes</taxon>
        <taxon>Eurotiomycetidae</taxon>
        <taxon>Eurotiales</taxon>
        <taxon>Trichocomaceae</taxon>
        <taxon>Talaromyces</taxon>
        <taxon>Talaromyces sect. Trachyspermi</taxon>
    </lineage>
</organism>
<feature type="domain" description="DUF4211" evidence="2">
    <location>
        <begin position="380"/>
        <end position="508"/>
    </location>
</feature>
<feature type="compositionally biased region" description="Basic residues" evidence="1">
    <location>
        <begin position="1"/>
        <end position="11"/>
    </location>
</feature>
<proteinExistence type="predicted"/>
<feature type="region of interest" description="Disordered" evidence="1">
    <location>
        <begin position="307"/>
        <end position="337"/>
    </location>
</feature>
<gene>
    <name evidence="3" type="ORF">UA08_08941</name>
</gene>
<dbReference type="PANTHER" id="PTHR14689:SF0">
    <property type="entry name" value="COILED-COIL DOMAIN-CONTAINING PROTEIN 82"/>
    <property type="match status" value="1"/>
</dbReference>
<dbReference type="GO" id="GO:0005634">
    <property type="term" value="C:nucleus"/>
    <property type="evidence" value="ECO:0007669"/>
    <property type="project" value="TreeGrafter"/>
</dbReference>
<feature type="compositionally biased region" description="Acidic residues" evidence="1">
    <location>
        <begin position="509"/>
        <end position="523"/>
    </location>
</feature>
<evidence type="ECO:0000259" key="2">
    <source>
        <dbReference type="Pfam" id="PF13926"/>
    </source>
</evidence>
<feature type="region of interest" description="Disordered" evidence="1">
    <location>
        <begin position="509"/>
        <end position="538"/>
    </location>
</feature>
<feature type="compositionally biased region" description="Acidic residues" evidence="1">
    <location>
        <begin position="264"/>
        <end position="274"/>
    </location>
</feature>
<feature type="compositionally biased region" description="Basic residues" evidence="1">
    <location>
        <begin position="107"/>
        <end position="119"/>
    </location>
</feature>
<feature type="compositionally biased region" description="Basic residues" evidence="1">
    <location>
        <begin position="161"/>
        <end position="170"/>
    </location>
</feature>
<sequence length="648" mass="73580">MAGAKGKKKQSRLAFAPIDDAHSLSARGPDYNTSQSSFSPARLRYSNPFSGKVTVKGQLQLEDYTRRWNNTELDDALTGPEQRSIPEPIPSQSHNERSINEDSTMGSRHKERTLRRRSERLKAASSPMSASPRSTSLKIDLSGIGEPEESASGKLTSSPTYRKRRARPRNSKALAVNDDSEDSDLIITGKKHKRVKPDDSESEPEAATNPGMDDNEGSSDDDDIVAFTPSWRASKRSRTLNLNDDDDDDQGSPKTPSKLRSEQDELDLEEDLEDLRDTDLREKRTRGAVVNSARSVRQKHLEMLRRRRAGEKAVTDAAEGEGEEDEEEEYDEEKESHNNAVNAILNWARNYGDHSNDNRDSDADSVIEANEDLDTDDSSFIEEDGELGAPVAVPFEFSRHRTKHTKDCFRDVIEWMVHSKLNPAFPRGDEMYQFAFRKVGDELVGRIKSQLASTVWNADFLNALRARPYLDVTAHLPSSDSCNACNRSGHWASSDLKLSGKPYSDETLEPLYDSDSDSDEDSETQTARDHRRRDIDSEGHILPSEDTHFYLGRTCKSNAVLTHTLVHWRFHLYEWVVDYLNRKEELLSNPQRSLEREKLSAKKRTKYANKVVDKMNSNGEVQRLWTDFHQNLRTVREMQKDDAQAVYN</sequence>
<keyword evidence="4" id="KW-1185">Reference proteome</keyword>